<proteinExistence type="predicted"/>
<evidence type="ECO:0000313" key="1">
    <source>
        <dbReference type="EMBL" id="KAJ7974653.1"/>
    </source>
</evidence>
<comment type="caution">
    <text evidence="1">The sequence shown here is derived from an EMBL/GenBank/DDBJ whole genome shotgun (WGS) entry which is preliminary data.</text>
</comment>
<sequence>MFHKKQNRRTWQNRMTFHNSDLVIPYYCSCNHFHLSETQFLSQTSPGSSIKCCKLEGRVTTWKYIRKY</sequence>
<accession>A0AAD7Q4D9</accession>
<reference evidence="1" key="1">
    <citation type="journal article" date="2023" name="Science">
        <title>Elucidation of the pathway for biosynthesis of saponin adjuvants from the soapbark tree.</title>
        <authorList>
            <person name="Reed J."/>
            <person name="Orme A."/>
            <person name="El-Demerdash A."/>
            <person name="Owen C."/>
            <person name="Martin L.B.B."/>
            <person name="Misra R.C."/>
            <person name="Kikuchi S."/>
            <person name="Rejzek M."/>
            <person name="Martin A.C."/>
            <person name="Harkess A."/>
            <person name="Leebens-Mack J."/>
            <person name="Louveau T."/>
            <person name="Stephenson M.J."/>
            <person name="Osbourn A."/>
        </authorList>
    </citation>
    <scope>NUCLEOTIDE SEQUENCE</scope>
    <source>
        <strain evidence="1">S10</strain>
    </source>
</reference>
<name>A0AAD7Q4D9_QUISA</name>
<evidence type="ECO:0000313" key="2">
    <source>
        <dbReference type="Proteomes" id="UP001163823"/>
    </source>
</evidence>
<protein>
    <submittedName>
        <fullName evidence="1">Uncharacterized protein</fullName>
    </submittedName>
</protein>
<dbReference type="KEGG" id="qsa:O6P43_004692"/>
<dbReference type="EMBL" id="JARAOO010000003">
    <property type="protein sequence ID" value="KAJ7974653.1"/>
    <property type="molecule type" value="Genomic_DNA"/>
</dbReference>
<dbReference type="Proteomes" id="UP001163823">
    <property type="component" value="Chromosome 3"/>
</dbReference>
<dbReference type="AlphaFoldDB" id="A0AAD7Q4D9"/>
<keyword evidence="2" id="KW-1185">Reference proteome</keyword>
<organism evidence="1 2">
    <name type="scientific">Quillaja saponaria</name>
    <name type="common">Soap bark tree</name>
    <dbReference type="NCBI Taxonomy" id="32244"/>
    <lineage>
        <taxon>Eukaryota</taxon>
        <taxon>Viridiplantae</taxon>
        <taxon>Streptophyta</taxon>
        <taxon>Embryophyta</taxon>
        <taxon>Tracheophyta</taxon>
        <taxon>Spermatophyta</taxon>
        <taxon>Magnoliopsida</taxon>
        <taxon>eudicotyledons</taxon>
        <taxon>Gunneridae</taxon>
        <taxon>Pentapetalae</taxon>
        <taxon>rosids</taxon>
        <taxon>fabids</taxon>
        <taxon>Fabales</taxon>
        <taxon>Quillajaceae</taxon>
        <taxon>Quillaja</taxon>
    </lineage>
</organism>
<gene>
    <name evidence="1" type="ORF">O6P43_004692</name>
</gene>